<gene>
    <name evidence="1" type="ORF">J7I43_16315</name>
</gene>
<keyword evidence="2" id="KW-1185">Reference proteome</keyword>
<name>A0ABS3YGI1_9BACT</name>
<accession>A0ABS3YGI1</accession>
<dbReference type="Proteomes" id="UP000679126">
    <property type="component" value="Unassembled WGS sequence"/>
</dbReference>
<evidence type="ECO:0000313" key="2">
    <source>
        <dbReference type="Proteomes" id="UP000679126"/>
    </source>
</evidence>
<proteinExistence type="predicted"/>
<sequence length="153" mass="17722">MEVTEKKKQGVDSVFFEITNPVEQAYGKYNPAGGDLIYTLLVQPVSNSLDYFKENNLPFTGRRIRFYNPSKVDVFSFLITIVPKRSIPVKNIAVRELYTMEYHVKNKGSNYFEINMPQLNYGYISYKRLKEDSAKITAPDTIVWDGVTFVREN</sequence>
<protein>
    <submittedName>
        <fullName evidence="1">Uncharacterized protein</fullName>
    </submittedName>
</protein>
<dbReference type="EMBL" id="JAGHKP010000003">
    <property type="protein sequence ID" value="MBO9153793.1"/>
    <property type="molecule type" value="Genomic_DNA"/>
</dbReference>
<comment type="caution">
    <text evidence="1">The sequence shown here is derived from an EMBL/GenBank/DDBJ whole genome shotgun (WGS) entry which is preliminary data.</text>
</comment>
<dbReference type="RefSeq" id="WP_209146916.1">
    <property type="nucleotide sequence ID" value="NZ_JAGHKP010000003.1"/>
</dbReference>
<evidence type="ECO:0000313" key="1">
    <source>
        <dbReference type="EMBL" id="MBO9153793.1"/>
    </source>
</evidence>
<organism evidence="1 2">
    <name type="scientific">Chitinophaga chungangae</name>
    <dbReference type="NCBI Taxonomy" id="2821488"/>
    <lineage>
        <taxon>Bacteria</taxon>
        <taxon>Pseudomonadati</taxon>
        <taxon>Bacteroidota</taxon>
        <taxon>Chitinophagia</taxon>
        <taxon>Chitinophagales</taxon>
        <taxon>Chitinophagaceae</taxon>
        <taxon>Chitinophaga</taxon>
    </lineage>
</organism>
<reference evidence="2" key="1">
    <citation type="submission" date="2021-03" db="EMBL/GenBank/DDBJ databases">
        <title>Assistant Professor.</title>
        <authorList>
            <person name="Huq M.A."/>
        </authorList>
    </citation>
    <scope>NUCLEOTIDE SEQUENCE [LARGE SCALE GENOMIC DNA]</scope>
    <source>
        <strain evidence="2">MAH-28</strain>
    </source>
</reference>